<feature type="transmembrane region" description="Helical" evidence="1">
    <location>
        <begin position="41"/>
        <end position="68"/>
    </location>
</feature>
<feature type="transmembrane region" description="Helical" evidence="1">
    <location>
        <begin position="74"/>
        <end position="94"/>
    </location>
</feature>
<keyword evidence="3" id="KW-1185">Reference proteome</keyword>
<accession>A0ABR7SN47</accession>
<dbReference type="RefSeq" id="WP_187817298.1">
    <property type="nucleotide sequence ID" value="NZ_JACTVJ010000016.1"/>
</dbReference>
<dbReference type="EMBL" id="JACTVJ010000016">
    <property type="protein sequence ID" value="MBC9716853.1"/>
    <property type="molecule type" value="Genomic_DNA"/>
</dbReference>
<proteinExistence type="predicted"/>
<sequence length="109" mass="10998">MIRPDAQLRAGHIPADLIPPGTDPRTVVIVHTAPRSWTGPVLLILAGTVGVGALVFITTAAVLSLLQVAATTALALKAAIPALIGGGGLITFAVKAPKSGGSRPPLKKR</sequence>
<organism evidence="2 3">
    <name type="scientific">Streptomyces polyasparticus</name>
    <dbReference type="NCBI Taxonomy" id="2767826"/>
    <lineage>
        <taxon>Bacteria</taxon>
        <taxon>Bacillati</taxon>
        <taxon>Actinomycetota</taxon>
        <taxon>Actinomycetes</taxon>
        <taxon>Kitasatosporales</taxon>
        <taxon>Streptomycetaceae</taxon>
        <taxon>Streptomyces</taxon>
    </lineage>
</organism>
<name>A0ABR7SN47_9ACTN</name>
<evidence type="ECO:0000313" key="3">
    <source>
        <dbReference type="Proteomes" id="UP000642284"/>
    </source>
</evidence>
<comment type="caution">
    <text evidence="2">The sequence shown here is derived from an EMBL/GenBank/DDBJ whole genome shotgun (WGS) entry which is preliminary data.</text>
</comment>
<keyword evidence="1" id="KW-1133">Transmembrane helix</keyword>
<evidence type="ECO:0000313" key="2">
    <source>
        <dbReference type="EMBL" id="MBC9716853.1"/>
    </source>
</evidence>
<evidence type="ECO:0008006" key="4">
    <source>
        <dbReference type="Google" id="ProtNLM"/>
    </source>
</evidence>
<dbReference type="Proteomes" id="UP000642284">
    <property type="component" value="Unassembled WGS sequence"/>
</dbReference>
<keyword evidence="1" id="KW-0812">Transmembrane</keyword>
<reference evidence="2 3" key="1">
    <citation type="submission" date="2020-08" db="EMBL/GenBank/DDBJ databases">
        <title>Genemic of Streptomyces polyaspartic.</title>
        <authorList>
            <person name="Liu W."/>
        </authorList>
    </citation>
    <scope>NUCLEOTIDE SEQUENCE [LARGE SCALE GENOMIC DNA]</scope>
    <source>
        <strain evidence="2 3">TRM66268-LWL</strain>
    </source>
</reference>
<gene>
    <name evidence="2" type="ORF">H9Y04_30395</name>
</gene>
<keyword evidence="1" id="KW-0472">Membrane</keyword>
<evidence type="ECO:0000256" key="1">
    <source>
        <dbReference type="SAM" id="Phobius"/>
    </source>
</evidence>
<protein>
    <recommendedName>
        <fullName evidence="4">Integral membrane protein</fullName>
    </recommendedName>
</protein>